<proteinExistence type="predicted"/>
<name>A0ABP0SWL2_9DINO</name>
<sequence>MVRGKSQSPKPKDKDGKAKAGGASEKPMLAAKIVEVRDTYGKMSAKARGAKIHTGPLQLRKALKPRDTTEWVRSMKQPYSYFESSANQPTPKPEKSKGPPALWLPTTKQKALQEKKQEEKNAEKSPDKKEKKAKGGAISDEDPVKAPALGEYDDRTLGRRPWDEGHHIMMSRMNHEVQSGVREYFDKPKRKEGEGPPPMRERYVMNDRQLAWNDEPGKPGQLRRTLFDHVGAYSIGGCKDYQMPSYWRKVKDWSSYSTPELPLTLRCKIQPHGHVPAGYERRHLFQALANMPPSEAATFWRGWVERENTFGKAEAAVSTPKKSRWNNSWQASWAQGNDEMNWRCREYFSVPLGGTGRSMPSSSPSLLKQPLAMTLQEALETFHLEKEKSP</sequence>
<evidence type="ECO:0000313" key="3">
    <source>
        <dbReference type="Proteomes" id="UP001642484"/>
    </source>
</evidence>
<dbReference type="EMBL" id="CAXAMN010028528">
    <property type="protein sequence ID" value="CAK9116846.1"/>
    <property type="molecule type" value="Genomic_DNA"/>
</dbReference>
<reference evidence="2 3" key="1">
    <citation type="submission" date="2024-02" db="EMBL/GenBank/DDBJ databases">
        <authorList>
            <person name="Chen Y."/>
            <person name="Shah S."/>
            <person name="Dougan E. K."/>
            <person name="Thang M."/>
            <person name="Chan C."/>
        </authorList>
    </citation>
    <scope>NUCLEOTIDE SEQUENCE [LARGE SCALE GENOMIC DNA]</scope>
</reference>
<organism evidence="2 3">
    <name type="scientific">Durusdinium trenchii</name>
    <dbReference type="NCBI Taxonomy" id="1381693"/>
    <lineage>
        <taxon>Eukaryota</taxon>
        <taxon>Sar</taxon>
        <taxon>Alveolata</taxon>
        <taxon>Dinophyceae</taxon>
        <taxon>Suessiales</taxon>
        <taxon>Symbiodiniaceae</taxon>
        <taxon>Durusdinium</taxon>
    </lineage>
</organism>
<gene>
    <name evidence="2" type="ORF">CCMP2556_LOCUS54318</name>
</gene>
<dbReference type="Proteomes" id="UP001642484">
    <property type="component" value="Unassembled WGS sequence"/>
</dbReference>
<keyword evidence="3" id="KW-1185">Reference proteome</keyword>
<evidence type="ECO:0000313" key="2">
    <source>
        <dbReference type="EMBL" id="CAK9116846.1"/>
    </source>
</evidence>
<evidence type="ECO:0000256" key="1">
    <source>
        <dbReference type="SAM" id="MobiDB-lite"/>
    </source>
</evidence>
<protein>
    <submittedName>
        <fullName evidence="2">Uncharacterized protein</fullName>
    </submittedName>
</protein>
<feature type="compositionally biased region" description="Basic and acidic residues" evidence="1">
    <location>
        <begin position="111"/>
        <end position="130"/>
    </location>
</feature>
<feature type="region of interest" description="Disordered" evidence="1">
    <location>
        <begin position="46"/>
        <end position="160"/>
    </location>
</feature>
<feature type="region of interest" description="Disordered" evidence="1">
    <location>
        <begin position="1"/>
        <end position="31"/>
    </location>
</feature>
<accession>A0ABP0SWL2</accession>
<comment type="caution">
    <text evidence="2">The sequence shown here is derived from an EMBL/GenBank/DDBJ whole genome shotgun (WGS) entry which is preliminary data.</text>
</comment>